<dbReference type="Proteomes" id="UP000606172">
    <property type="component" value="Unassembled WGS sequence"/>
</dbReference>
<dbReference type="Pfam" id="PF13560">
    <property type="entry name" value="HTH_31"/>
    <property type="match status" value="1"/>
</dbReference>
<dbReference type="PROSITE" id="PS50943">
    <property type="entry name" value="HTH_CROC1"/>
    <property type="match status" value="1"/>
</dbReference>
<feature type="region of interest" description="Disordered" evidence="1">
    <location>
        <begin position="417"/>
        <end position="436"/>
    </location>
</feature>
<dbReference type="SMART" id="SM00530">
    <property type="entry name" value="HTH_XRE"/>
    <property type="match status" value="1"/>
</dbReference>
<organism evidence="3 4">
    <name type="scientific">Sinosporangium siamense</name>
    <dbReference type="NCBI Taxonomy" id="1367973"/>
    <lineage>
        <taxon>Bacteria</taxon>
        <taxon>Bacillati</taxon>
        <taxon>Actinomycetota</taxon>
        <taxon>Actinomycetes</taxon>
        <taxon>Streptosporangiales</taxon>
        <taxon>Streptosporangiaceae</taxon>
        <taxon>Sinosporangium</taxon>
    </lineage>
</organism>
<dbReference type="SUPFAM" id="SSF47413">
    <property type="entry name" value="lambda repressor-like DNA-binding domains"/>
    <property type="match status" value="1"/>
</dbReference>
<accession>A0A919RQH7</accession>
<keyword evidence="4" id="KW-1185">Reference proteome</keyword>
<dbReference type="InterPro" id="IPR001387">
    <property type="entry name" value="Cro/C1-type_HTH"/>
</dbReference>
<dbReference type="GO" id="GO:0003677">
    <property type="term" value="F:DNA binding"/>
    <property type="evidence" value="ECO:0007669"/>
    <property type="project" value="InterPro"/>
</dbReference>
<dbReference type="InterPro" id="IPR010982">
    <property type="entry name" value="Lambda_DNA-bd_dom_sf"/>
</dbReference>
<evidence type="ECO:0000313" key="3">
    <source>
        <dbReference type="EMBL" id="GII96369.1"/>
    </source>
</evidence>
<dbReference type="EMBL" id="BOOW01000044">
    <property type="protein sequence ID" value="GII96369.1"/>
    <property type="molecule type" value="Genomic_DNA"/>
</dbReference>
<dbReference type="CDD" id="cd00093">
    <property type="entry name" value="HTH_XRE"/>
    <property type="match status" value="1"/>
</dbReference>
<evidence type="ECO:0000259" key="2">
    <source>
        <dbReference type="PROSITE" id="PS50943"/>
    </source>
</evidence>
<evidence type="ECO:0000313" key="4">
    <source>
        <dbReference type="Proteomes" id="UP000606172"/>
    </source>
</evidence>
<name>A0A919RQH7_9ACTN</name>
<reference evidence="3" key="1">
    <citation type="submission" date="2021-01" db="EMBL/GenBank/DDBJ databases">
        <title>Whole genome shotgun sequence of Sinosporangium siamense NBRC 109515.</title>
        <authorList>
            <person name="Komaki H."/>
            <person name="Tamura T."/>
        </authorList>
    </citation>
    <scope>NUCLEOTIDE SEQUENCE</scope>
    <source>
        <strain evidence="3">NBRC 109515</strain>
    </source>
</reference>
<proteinExistence type="predicted"/>
<dbReference type="Gene3D" id="1.10.260.40">
    <property type="entry name" value="lambda repressor-like DNA-binding domains"/>
    <property type="match status" value="1"/>
</dbReference>
<evidence type="ECO:0000256" key="1">
    <source>
        <dbReference type="SAM" id="MobiDB-lite"/>
    </source>
</evidence>
<dbReference type="AlphaFoldDB" id="A0A919RQH7"/>
<comment type="caution">
    <text evidence="3">The sequence shown here is derived from an EMBL/GenBank/DDBJ whole genome shotgun (WGS) entry which is preliminary data.</text>
</comment>
<gene>
    <name evidence="3" type="ORF">Ssi02_66000</name>
</gene>
<sequence length="436" mass="48036">MGDVRDCQRCRCRLSRYNSSNICGPCARFPAFAGKPDFIAPHVWQNEGVLTALRARDFGAVSKLLRTLCSLRQNNLAEITGLSQSYISLLESGRRRLSTIDKIMDFLNALGAPEDIVQSMFHDLVAARRAPHDRLPNHRSEYNADTDVNHLGSLGCPLPSGSLQAGIGELIDLGSSSTLCVAIDDSRIGEMVMLTMQTSEGKDVQVTLPRRRLVHMVAGGALASMVSAHGSSEEPGLVAKALNQPRHVDEQVVDYFRRLLNEHHTADKTFGPHSILRTVHAQIEVLDELRRGAGTRSTGPLLKILSQYAEMAGWLHQDLGQMGAAMEWTNRAIQWAYVADDSLMLAYLLVRQANIAYTAKDHATVIQLARAARRRSHGLEPKLEALAAQQEASGLVMLGEHDECFTLLEQAAETLRDHPRVSQPDAPIYLSQLPEN</sequence>
<feature type="domain" description="HTH cro/C1-type" evidence="2">
    <location>
        <begin position="63"/>
        <end position="117"/>
    </location>
</feature>
<protein>
    <recommendedName>
        <fullName evidence="2">HTH cro/C1-type domain-containing protein</fullName>
    </recommendedName>
</protein>